<organism evidence="4 5">
    <name type="scientific">Candidatus Enterococcus moelleringii</name>
    <dbReference type="NCBI Taxonomy" id="2815325"/>
    <lineage>
        <taxon>Bacteria</taxon>
        <taxon>Bacillati</taxon>
        <taxon>Bacillota</taxon>
        <taxon>Bacilli</taxon>
        <taxon>Lactobacillales</taxon>
        <taxon>Enterococcaceae</taxon>
        <taxon>Enterococcus</taxon>
    </lineage>
</organism>
<name>A0ABS3LFZ6_9ENTE</name>
<evidence type="ECO:0000256" key="1">
    <source>
        <dbReference type="ARBA" id="ARBA00009067"/>
    </source>
</evidence>
<feature type="transmembrane region" description="Helical" evidence="2">
    <location>
        <begin position="36"/>
        <end position="53"/>
    </location>
</feature>
<dbReference type="InterPro" id="IPR003675">
    <property type="entry name" value="Rce1/LyrA-like_dom"/>
</dbReference>
<feature type="transmembrane region" description="Helical" evidence="2">
    <location>
        <begin position="12"/>
        <end position="30"/>
    </location>
</feature>
<dbReference type="PANTHER" id="PTHR36435:SF1">
    <property type="entry name" value="CAAX AMINO TERMINAL PROTEASE FAMILY PROTEIN"/>
    <property type="match status" value="1"/>
</dbReference>
<proteinExistence type="inferred from homology"/>
<evidence type="ECO:0000256" key="2">
    <source>
        <dbReference type="SAM" id="Phobius"/>
    </source>
</evidence>
<dbReference type="Pfam" id="PF02517">
    <property type="entry name" value="Rce1-like"/>
    <property type="match status" value="1"/>
</dbReference>
<dbReference type="Proteomes" id="UP000664601">
    <property type="component" value="Unassembled WGS sequence"/>
</dbReference>
<dbReference type="EMBL" id="JAFREM010000037">
    <property type="protein sequence ID" value="MBO1308571.1"/>
    <property type="molecule type" value="Genomic_DNA"/>
</dbReference>
<protein>
    <submittedName>
        <fullName evidence="4">CPBP family intramembrane metalloprotease</fullName>
    </submittedName>
</protein>
<keyword evidence="2" id="KW-0812">Transmembrane</keyword>
<accession>A0ABS3LFZ6</accession>
<keyword evidence="2" id="KW-1133">Transmembrane helix</keyword>
<keyword evidence="5" id="KW-1185">Reference proteome</keyword>
<dbReference type="PANTHER" id="PTHR36435">
    <property type="entry name" value="SLR1288 PROTEIN"/>
    <property type="match status" value="1"/>
</dbReference>
<evidence type="ECO:0000313" key="4">
    <source>
        <dbReference type="EMBL" id="MBO1308571.1"/>
    </source>
</evidence>
<evidence type="ECO:0000259" key="3">
    <source>
        <dbReference type="Pfam" id="PF02517"/>
    </source>
</evidence>
<evidence type="ECO:0000313" key="5">
    <source>
        <dbReference type="Proteomes" id="UP000664601"/>
    </source>
</evidence>
<keyword evidence="4" id="KW-0378">Hydrolase</keyword>
<feature type="transmembrane region" description="Helical" evidence="2">
    <location>
        <begin position="195"/>
        <end position="214"/>
    </location>
</feature>
<sequence>MNAKLLPRSIATLVLFFLINFGLWEVMVYLGMPNAWASFTVYFVLFIVVLLIWKNRIPDYWSDFNTETTNWKKFFLTAIVWLVIAIALSYLLQFLASGNSQTSNTENVGSMADTIPPILTCIMLTILGPFIEEFTFRESLIGFVDKDNKILLTIMTILSIIIFDCIHLYNWREFFYYLPLSIALTMFYRSHNRNIFSSIIMHSMANLPGAILMITGMM</sequence>
<gene>
    <name evidence="4" type="ORF">JZO70_20520</name>
</gene>
<reference evidence="4 5" key="1">
    <citation type="submission" date="2021-03" db="EMBL/GenBank/DDBJ databases">
        <title>Enterococcal diversity collection.</title>
        <authorList>
            <person name="Gilmore M.S."/>
            <person name="Schwartzman J."/>
            <person name="Van Tyne D."/>
            <person name="Martin M."/>
            <person name="Earl A.M."/>
            <person name="Manson A.L."/>
            <person name="Straub T."/>
            <person name="Salamzade R."/>
            <person name="Saavedra J."/>
            <person name="Lebreton F."/>
            <person name="Prichula J."/>
            <person name="Schaufler K."/>
            <person name="Gaca A."/>
            <person name="Sgardioli B."/>
            <person name="Wagenaar J."/>
            <person name="Strong T."/>
        </authorList>
    </citation>
    <scope>NUCLEOTIDE SEQUENCE [LARGE SCALE GENOMIC DNA]</scope>
    <source>
        <strain evidence="4 5">669A</strain>
    </source>
</reference>
<dbReference type="InterPro" id="IPR052710">
    <property type="entry name" value="CAAX_protease"/>
</dbReference>
<comment type="caution">
    <text evidence="4">The sequence shown here is derived from an EMBL/GenBank/DDBJ whole genome shotgun (WGS) entry which is preliminary data.</text>
</comment>
<dbReference type="RefSeq" id="WP_207675563.1">
    <property type="nucleotide sequence ID" value="NZ_JAFREM010000037.1"/>
</dbReference>
<feature type="domain" description="CAAX prenyl protease 2/Lysostaphin resistance protein A-like" evidence="3">
    <location>
        <begin position="117"/>
        <end position="207"/>
    </location>
</feature>
<keyword evidence="4" id="KW-0482">Metalloprotease</keyword>
<feature type="transmembrane region" description="Helical" evidence="2">
    <location>
        <begin position="74"/>
        <end position="95"/>
    </location>
</feature>
<keyword evidence="2" id="KW-0472">Membrane</keyword>
<comment type="similarity">
    <text evidence="1">Belongs to the UPF0177 family.</text>
</comment>
<dbReference type="GO" id="GO:0008237">
    <property type="term" value="F:metallopeptidase activity"/>
    <property type="evidence" value="ECO:0007669"/>
    <property type="project" value="UniProtKB-KW"/>
</dbReference>
<keyword evidence="4" id="KW-0645">Protease</keyword>
<feature type="transmembrane region" description="Helical" evidence="2">
    <location>
        <begin position="151"/>
        <end position="171"/>
    </location>
</feature>